<sequence length="205" mass="22260">MLRVVIGEAASLCSPQAAARWLSPALLAQQPTGPRQASWLAGRIMLAWAIGTPALPPLGESQNGKPCLAHDSGLAFNLSHSDGVVALALSDAGEVGCDVERIRARRRVQPLAQAIFSDEEQAMLSALPAEARLPAFWQCWTRREALIKQRAGTVWELLQTPQSVTASDTVFISDCRWRDLHIAVCASAPYTPLERHLEYLTPASL</sequence>
<organism evidence="4 5">
    <name type="scientific">Cronobacter dublinensis</name>
    <dbReference type="NCBI Taxonomy" id="413497"/>
    <lineage>
        <taxon>Bacteria</taxon>
        <taxon>Pseudomonadati</taxon>
        <taxon>Pseudomonadota</taxon>
        <taxon>Gammaproteobacteria</taxon>
        <taxon>Enterobacterales</taxon>
        <taxon>Enterobacteriaceae</taxon>
        <taxon>Cronobacter</taxon>
    </lineage>
</organism>
<dbReference type="PANTHER" id="PTHR12215">
    <property type="entry name" value="PHOSPHOPANTETHEINE TRANSFERASE"/>
    <property type="match status" value="1"/>
</dbReference>
<feature type="domain" description="4'-phosphopantetheinyl transferase" evidence="3">
    <location>
        <begin position="95"/>
        <end position="153"/>
    </location>
</feature>
<dbReference type="GO" id="GO:0019878">
    <property type="term" value="P:lysine biosynthetic process via aminoadipic acid"/>
    <property type="evidence" value="ECO:0007669"/>
    <property type="project" value="TreeGrafter"/>
</dbReference>
<dbReference type="Proteomes" id="UP000778262">
    <property type="component" value="Unassembled WGS sequence"/>
</dbReference>
<accession>A0A9Q4XNX9</accession>
<keyword evidence="2 4" id="KW-0808">Transferase</keyword>
<dbReference type="InterPro" id="IPR037143">
    <property type="entry name" value="4-PPantetheinyl_Trfase_dom_sf"/>
</dbReference>
<dbReference type="Gene3D" id="3.90.470.20">
    <property type="entry name" value="4'-phosphopantetheinyl transferase domain"/>
    <property type="match status" value="1"/>
</dbReference>
<dbReference type="GO" id="GO:0000287">
    <property type="term" value="F:magnesium ion binding"/>
    <property type="evidence" value="ECO:0007669"/>
    <property type="project" value="InterPro"/>
</dbReference>
<comment type="similarity">
    <text evidence="1">Belongs to the P-Pant transferase superfamily. Gsp/Sfp/HetI/AcpT family.</text>
</comment>
<gene>
    <name evidence="4" type="primary">acpT</name>
    <name evidence="4" type="ORF">EHJ13_16735</name>
</gene>
<dbReference type="Pfam" id="PF01648">
    <property type="entry name" value="ACPS"/>
    <property type="match status" value="1"/>
</dbReference>
<evidence type="ECO:0000259" key="3">
    <source>
        <dbReference type="Pfam" id="PF01648"/>
    </source>
</evidence>
<protein>
    <submittedName>
        <fullName evidence="4">4'-phosphopantetheinyl transferase AcpT</fullName>
    </submittedName>
</protein>
<proteinExistence type="inferred from homology"/>
<dbReference type="AlphaFoldDB" id="A0A9Q4XNX9"/>
<dbReference type="EMBL" id="RPBY01000006">
    <property type="protein sequence ID" value="NCH89064.1"/>
    <property type="molecule type" value="Genomic_DNA"/>
</dbReference>
<dbReference type="InterPro" id="IPR050559">
    <property type="entry name" value="P-Pant_transferase_sf"/>
</dbReference>
<dbReference type="GO" id="GO:0005829">
    <property type="term" value="C:cytosol"/>
    <property type="evidence" value="ECO:0007669"/>
    <property type="project" value="TreeGrafter"/>
</dbReference>
<comment type="caution">
    <text evidence="4">The sequence shown here is derived from an EMBL/GenBank/DDBJ whole genome shotgun (WGS) entry which is preliminary data.</text>
</comment>
<reference evidence="4" key="1">
    <citation type="submission" date="2018-11" db="EMBL/GenBank/DDBJ databases">
        <title>Genomics analysis of Putative Virulence Factors on Adhesion and Cytotoxicity for Cronobacter spp.</title>
        <authorList>
            <person name="Cui J."/>
        </authorList>
    </citation>
    <scope>NUCLEOTIDE SEQUENCE</scope>
    <source>
        <strain evidence="4">SD69</strain>
    </source>
</reference>
<evidence type="ECO:0000256" key="2">
    <source>
        <dbReference type="ARBA" id="ARBA00022679"/>
    </source>
</evidence>
<name>A0A9Q4XNX9_9ENTR</name>
<evidence type="ECO:0000256" key="1">
    <source>
        <dbReference type="ARBA" id="ARBA00010990"/>
    </source>
</evidence>
<evidence type="ECO:0000313" key="4">
    <source>
        <dbReference type="EMBL" id="NCH89064.1"/>
    </source>
</evidence>
<dbReference type="GO" id="GO:0008897">
    <property type="term" value="F:holo-[acyl-carrier-protein] synthase activity"/>
    <property type="evidence" value="ECO:0007669"/>
    <property type="project" value="InterPro"/>
</dbReference>
<dbReference type="PANTHER" id="PTHR12215:SF10">
    <property type="entry name" value="L-AMINOADIPATE-SEMIALDEHYDE DEHYDROGENASE-PHOSPHOPANTETHEINYL TRANSFERASE"/>
    <property type="match status" value="1"/>
</dbReference>
<dbReference type="InterPro" id="IPR008278">
    <property type="entry name" value="4-PPantetheinyl_Trfase_dom"/>
</dbReference>
<dbReference type="RefSeq" id="WP_161591258.1">
    <property type="nucleotide sequence ID" value="NZ_CP166012.1"/>
</dbReference>
<dbReference type="SUPFAM" id="SSF56214">
    <property type="entry name" value="4'-phosphopantetheinyl transferase"/>
    <property type="match status" value="2"/>
</dbReference>
<dbReference type="NCBIfam" id="NF007676">
    <property type="entry name" value="PRK10351.1"/>
    <property type="match status" value="1"/>
</dbReference>
<evidence type="ECO:0000313" key="5">
    <source>
        <dbReference type="Proteomes" id="UP000778262"/>
    </source>
</evidence>